<dbReference type="GO" id="GO:0008199">
    <property type="term" value="F:ferric iron binding"/>
    <property type="evidence" value="ECO:0007669"/>
    <property type="project" value="InterPro"/>
</dbReference>
<name>A0A7W7QRV9_9ACTN</name>
<comment type="cofactor">
    <cofactor evidence="1">
        <name>Fe(3+)</name>
        <dbReference type="ChEBI" id="CHEBI:29034"/>
    </cofactor>
</comment>
<keyword evidence="5" id="KW-0560">Oxidoreductase</keyword>
<keyword evidence="3" id="KW-0479">Metal-binding</keyword>
<reference evidence="8 9" key="1">
    <citation type="submission" date="2020-08" db="EMBL/GenBank/DDBJ databases">
        <title>Genomic Encyclopedia of Type Strains, Phase III (KMG-III): the genomes of soil and plant-associated and newly described type strains.</title>
        <authorList>
            <person name="Whitman W."/>
        </authorList>
    </citation>
    <scope>NUCLEOTIDE SEQUENCE [LARGE SCALE GENOMIC DNA]</scope>
    <source>
        <strain evidence="8 9">CECT 8840</strain>
    </source>
</reference>
<dbReference type="PROSITE" id="PS00083">
    <property type="entry name" value="INTRADIOL_DIOXYGENAS"/>
    <property type="match status" value="1"/>
</dbReference>
<keyword evidence="9" id="KW-1185">Reference proteome</keyword>
<evidence type="ECO:0000256" key="5">
    <source>
        <dbReference type="ARBA" id="ARBA00023002"/>
    </source>
</evidence>
<dbReference type="InterPro" id="IPR039390">
    <property type="entry name" value="1_2-HQD/HQD"/>
</dbReference>
<dbReference type="RefSeq" id="WP_184719678.1">
    <property type="nucleotide sequence ID" value="NZ_JACHJP010000006.1"/>
</dbReference>
<dbReference type="SUPFAM" id="SSF49482">
    <property type="entry name" value="Aromatic compound dioxygenase"/>
    <property type="match status" value="1"/>
</dbReference>
<evidence type="ECO:0000256" key="6">
    <source>
        <dbReference type="ARBA" id="ARBA00023004"/>
    </source>
</evidence>
<sequence length="274" mass="29691">MTAFPVTRAVLERLEGTPDPRLREVMSSLVRHLHAFAVDVGLTQEEWLAGIGFLTETGKTCDENRQEFVLLSDTLGLSTLVDDLANAARDEATEATILGPFHVPGAPFRDPGASIVLDDAEGEALLVSGTVTGVGGEPVAGAVVDVWQAGPDGHYDVQDAEQPEHNFRGRFRTDTQGRYGFATLRPVSYPIPDDGPAGRLLRATGRHPWRPAHIHVMVTAEGYRTLTTAVFDARDTYIGSDAVFGVKESLARTFTPGSDGLLHLEEHFRLRPAP</sequence>
<dbReference type="Pfam" id="PF00775">
    <property type="entry name" value="Dioxygenase_C"/>
    <property type="match status" value="1"/>
</dbReference>
<dbReference type="Gene3D" id="2.60.130.10">
    <property type="entry name" value="Aromatic compound dioxygenase"/>
    <property type="match status" value="1"/>
</dbReference>
<accession>A0A7W7QRV9</accession>
<comment type="caution">
    <text evidence="8">The sequence shown here is derived from an EMBL/GenBank/DDBJ whole genome shotgun (WGS) entry which is preliminary data.</text>
</comment>
<feature type="domain" description="Intradiol ring-cleavage dioxygenases" evidence="7">
    <location>
        <begin position="127"/>
        <end position="155"/>
    </location>
</feature>
<dbReference type="GO" id="GO:0018576">
    <property type="term" value="F:catechol 1,2-dioxygenase activity"/>
    <property type="evidence" value="ECO:0007669"/>
    <property type="project" value="InterPro"/>
</dbReference>
<evidence type="ECO:0000256" key="2">
    <source>
        <dbReference type="ARBA" id="ARBA00007825"/>
    </source>
</evidence>
<evidence type="ECO:0000313" key="8">
    <source>
        <dbReference type="EMBL" id="MBB4918439.1"/>
    </source>
</evidence>
<protein>
    <submittedName>
        <fullName evidence="8">Protocatechuate 3,4-dioxygenase beta subunit</fullName>
    </submittedName>
</protein>
<dbReference type="Pfam" id="PF04444">
    <property type="entry name" value="Dioxygenase_N"/>
    <property type="match status" value="1"/>
</dbReference>
<evidence type="ECO:0000313" key="9">
    <source>
        <dbReference type="Proteomes" id="UP000552644"/>
    </source>
</evidence>
<dbReference type="EMBL" id="JACHJP010000006">
    <property type="protein sequence ID" value="MBB4918439.1"/>
    <property type="molecule type" value="Genomic_DNA"/>
</dbReference>
<gene>
    <name evidence="8" type="ORF">FHS44_005566</name>
</gene>
<dbReference type="InterPro" id="IPR000627">
    <property type="entry name" value="Intradiol_dOase_C"/>
</dbReference>
<evidence type="ECO:0000256" key="3">
    <source>
        <dbReference type="ARBA" id="ARBA00022723"/>
    </source>
</evidence>
<dbReference type="Proteomes" id="UP000552644">
    <property type="component" value="Unassembled WGS sequence"/>
</dbReference>
<comment type="similarity">
    <text evidence="2">Belongs to the intradiol ring-cleavage dioxygenase family.</text>
</comment>
<dbReference type="GO" id="GO:0009712">
    <property type="term" value="P:catechol-containing compound metabolic process"/>
    <property type="evidence" value="ECO:0007669"/>
    <property type="project" value="InterPro"/>
</dbReference>
<proteinExistence type="inferred from homology"/>
<dbReference type="InterPro" id="IPR007535">
    <property type="entry name" value="Catechol_dOase_N"/>
</dbReference>
<dbReference type="AlphaFoldDB" id="A0A7W7QRV9"/>
<evidence type="ECO:0000256" key="1">
    <source>
        <dbReference type="ARBA" id="ARBA00001965"/>
    </source>
</evidence>
<evidence type="ECO:0000259" key="7">
    <source>
        <dbReference type="PROSITE" id="PS00083"/>
    </source>
</evidence>
<evidence type="ECO:0000256" key="4">
    <source>
        <dbReference type="ARBA" id="ARBA00022964"/>
    </source>
</evidence>
<organism evidence="8 9">
    <name type="scientific">Streptosporangium saharense</name>
    <dbReference type="NCBI Taxonomy" id="1706840"/>
    <lineage>
        <taxon>Bacteria</taxon>
        <taxon>Bacillati</taxon>
        <taxon>Actinomycetota</taxon>
        <taxon>Actinomycetes</taxon>
        <taxon>Streptosporangiales</taxon>
        <taxon>Streptosporangiaceae</taxon>
        <taxon>Streptosporangium</taxon>
    </lineage>
</organism>
<dbReference type="CDD" id="cd03461">
    <property type="entry name" value="1_2-HQD"/>
    <property type="match status" value="1"/>
</dbReference>
<dbReference type="PANTHER" id="PTHR33711">
    <property type="entry name" value="DIOXYGENASE, PUTATIVE (AFU_ORTHOLOGUE AFUA_2G02910)-RELATED"/>
    <property type="match status" value="1"/>
</dbReference>
<dbReference type="PANTHER" id="PTHR33711:SF7">
    <property type="entry name" value="INTRADIOL RING-CLEAVAGE DIOXYGENASES DOMAIN-CONTAINING PROTEIN-RELATED"/>
    <property type="match status" value="1"/>
</dbReference>
<keyword evidence="6" id="KW-0408">Iron</keyword>
<dbReference type="InterPro" id="IPR050770">
    <property type="entry name" value="Intradiol_RC_Dioxygenase"/>
</dbReference>
<keyword evidence="4 8" id="KW-0223">Dioxygenase</keyword>
<dbReference type="InterPro" id="IPR015889">
    <property type="entry name" value="Intradiol_dOase_core"/>
</dbReference>